<sequence length="50" mass="5502">MTVNGQLGTGDWDESKGLVPHLFEQEVIPVPERCSSPLDLCEKWGFLAAT</sequence>
<evidence type="ECO:0000313" key="1">
    <source>
        <dbReference type="EMBL" id="MBW4545374.1"/>
    </source>
</evidence>
<name>A0A951PLH3_9CYAN</name>
<reference evidence="1" key="1">
    <citation type="submission" date="2021-05" db="EMBL/GenBank/DDBJ databases">
        <authorList>
            <person name="Pietrasiak N."/>
            <person name="Ward R."/>
            <person name="Stajich J.E."/>
            <person name="Kurbessoian T."/>
        </authorList>
    </citation>
    <scope>NUCLEOTIDE SEQUENCE</scope>
    <source>
        <strain evidence="1">CPER-KK1</strain>
    </source>
</reference>
<comment type="caution">
    <text evidence="1">The sequence shown here is derived from an EMBL/GenBank/DDBJ whole genome shotgun (WGS) entry which is preliminary data.</text>
</comment>
<reference evidence="1" key="2">
    <citation type="journal article" date="2022" name="Microbiol. Resour. Announc.">
        <title>Metagenome Sequencing to Explore Phylogenomics of Terrestrial Cyanobacteria.</title>
        <authorList>
            <person name="Ward R.D."/>
            <person name="Stajich J.E."/>
            <person name="Johansen J.R."/>
            <person name="Huntemann M."/>
            <person name="Clum A."/>
            <person name="Foster B."/>
            <person name="Foster B."/>
            <person name="Roux S."/>
            <person name="Palaniappan K."/>
            <person name="Varghese N."/>
            <person name="Mukherjee S."/>
            <person name="Reddy T.B.K."/>
            <person name="Daum C."/>
            <person name="Copeland A."/>
            <person name="Chen I.A."/>
            <person name="Ivanova N.N."/>
            <person name="Kyrpides N.C."/>
            <person name="Shapiro N."/>
            <person name="Eloe-Fadrosh E.A."/>
            <person name="Pietrasiak N."/>
        </authorList>
    </citation>
    <scope>NUCLEOTIDE SEQUENCE</scope>
    <source>
        <strain evidence="1">CPER-KK1</strain>
    </source>
</reference>
<evidence type="ECO:0000313" key="2">
    <source>
        <dbReference type="Proteomes" id="UP000753908"/>
    </source>
</evidence>
<dbReference type="EMBL" id="JAHHIF010000014">
    <property type="protein sequence ID" value="MBW4545374.1"/>
    <property type="molecule type" value="Genomic_DNA"/>
</dbReference>
<proteinExistence type="predicted"/>
<gene>
    <name evidence="1" type="ORF">KME25_13140</name>
</gene>
<organism evidence="1 2">
    <name type="scientific">Symplocastrum torsivum CPER-KK1</name>
    <dbReference type="NCBI Taxonomy" id="450513"/>
    <lineage>
        <taxon>Bacteria</taxon>
        <taxon>Bacillati</taxon>
        <taxon>Cyanobacteriota</taxon>
        <taxon>Cyanophyceae</taxon>
        <taxon>Oscillatoriophycideae</taxon>
        <taxon>Oscillatoriales</taxon>
        <taxon>Microcoleaceae</taxon>
        <taxon>Symplocastrum</taxon>
    </lineage>
</organism>
<dbReference type="AlphaFoldDB" id="A0A951PLH3"/>
<accession>A0A951PLH3</accession>
<dbReference type="Proteomes" id="UP000753908">
    <property type="component" value="Unassembled WGS sequence"/>
</dbReference>
<protein>
    <submittedName>
        <fullName evidence="1">Uncharacterized protein</fullName>
    </submittedName>
</protein>